<evidence type="ECO:0000256" key="1">
    <source>
        <dbReference type="ARBA" id="ARBA00022553"/>
    </source>
</evidence>
<evidence type="ECO:0000313" key="7">
    <source>
        <dbReference type="Proteomes" id="UP001598130"/>
    </source>
</evidence>
<accession>A0ABW6CRP7</accession>
<dbReference type="Pfam" id="PF00072">
    <property type="entry name" value="Response_reg"/>
    <property type="match status" value="1"/>
</dbReference>
<keyword evidence="1 4" id="KW-0597">Phosphoprotein</keyword>
<evidence type="ECO:0000313" key="6">
    <source>
        <dbReference type="EMBL" id="MFD3263503.1"/>
    </source>
</evidence>
<dbReference type="PROSITE" id="PS50110">
    <property type="entry name" value="RESPONSE_REGULATORY"/>
    <property type="match status" value="1"/>
</dbReference>
<dbReference type="InterPro" id="IPR011006">
    <property type="entry name" value="CheY-like_superfamily"/>
</dbReference>
<dbReference type="Proteomes" id="UP001598130">
    <property type="component" value="Unassembled WGS sequence"/>
</dbReference>
<dbReference type="Pfam" id="PF01590">
    <property type="entry name" value="GAF"/>
    <property type="match status" value="1"/>
</dbReference>
<proteinExistence type="predicted"/>
<evidence type="ECO:0000256" key="2">
    <source>
        <dbReference type="ARBA" id="ARBA00022679"/>
    </source>
</evidence>
<dbReference type="Gene3D" id="3.30.450.40">
    <property type="match status" value="1"/>
</dbReference>
<keyword evidence="2" id="KW-0808">Transferase</keyword>
<dbReference type="SMART" id="SM00065">
    <property type="entry name" value="GAF"/>
    <property type="match status" value="1"/>
</dbReference>
<dbReference type="InterPro" id="IPR003018">
    <property type="entry name" value="GAF"/>
</dbReference>
<keyword evidence="7" id="KW-1185">Reference proteome</keyword>
<name>A0ABW6CRP7_9CAUL</name>
<protein>
    <submittedName>
        <fullName evidence="6">Response regulator</fullName>
    </submittedName>
</protein>
<keyword evidence="3" id="KW-0418">Kinase</keyword>
<dbReference type="InterPro" id="IPR029016">
    <property type="entry name" value="GAF-like_dom_sf"/>
</dbReference>
<gene>
    <name evidence="6" type="ORF">OCL97_05915</name>
</gene>
<evidence type="ECO:0000259" key="5">
    <source>
        <dbReference type="PROSITE" id="PS50110"/>
    </source>
</evidence>
<organism evidence="6 7">
    <name type="scientific">Phenylobacterium ferrooxidans</name>
    <dbReference type="NCBI Taxonomy" id="2982689"/>
    <lineage>
        <taxon>Bacteria</taxon>
        <taxon>Pseudomonadati</taxon>
        <taxon>Pseudomonadota</taxon>
        <taxon>Alphaproteobacteria</taxon>
        <taxon>Caulobacterales</taxon>
        <taxon>Caulobacteraceae</taxon>
        <taxon>Phenylobacterium</taxon>
    </lineage>
</organism>
<evidence type="ECO:0000256" key="3">
    <source>
        <dbReference type="ARBA" id="ARBA00022777"/>
    </source>
</evidence>
<dbReference type="SUPFAM" id="SSF52172">
    <property type="entry name" value="CheY-like"/>
    <property type="match status" value="1"/>
</dbReference>
<dbReference type="EMBL" id="JAOTJD010000008">
    <property type="protein sequence ID" value="MFD3263503.1"/>
    <property type="molecule type" value="Genomic_DNA"/>
</dbReference>
<dbReference type="SUPFAM" id="SSF55781">
    <property type="entry name" value="GAF domain-like"/>
    <property type="match status" value="1"/>
</dbReference>
<feature type="modified residue" description="4-aspartylphosphate" evidence="4">
    <location>
        <position position="284"/>
    </location>
</feature>
<feature type="domain" description="Response regulatory" evidence="5">
    <location>
        <begin position="235"/>
        <end position="354"/>
    </location>
</feature>
<evidence type="ECO:0000256" key="4">
    <source>
        <dbReference type="PROSITE-ProRule" id="PRU00169"/>
    </source>
</evidence>
<dbReference type="InterPro" id="IPR001789">
    <property type="entry name" value="Sig_transdc_resp-reg_receiver"/>
</dbReference>
<dbReference type="Gene3D" id="3.40.50.2300">
    <property type="match status" value="1"/>
</dbReference>
<reference evidence="6 7" key="1">
    <citation type="submission" date="2022-09" db="EMBL/GenBank/DDBJ databases">
        <title>New species of Phenylobacterium.</title>
        <authorList>
            <person name="Mieszkin S."/>
        </authorList>
    </citation>
    <scope>NUCLEOTIDE SEQUENCE [LARGE SCALE GENOMIC DNA]</scope>
    <source>
        <strain evidence="6 7">HK31-G</strain>
    </source>
</reference>
<dbReference type="PANTHER" id="PTHR45339:SF3">
    <property type="entry name" value="HISTIDINE KINASE"/>
    <property type="match status" value="1"/>
</dbReference>
<dbReference type="RefSeq" id="WP_377368477.1">
    <property type="nucleotide sequence ID" value="NZ_JAOTJD010000008.1"/>
</dbReference>
<dbReference type="PANTHER" id="PTHR45339">
    <property type="entry name" value="HYBRID SIGNAL TRANSDUCTION HISTIDINE KINASE J"/>
    <property type="match status" value="1"/>
</dbReference>
<dbReference type="CDD" id="cd17546">
    <property type="entry name" value="REC_hyHK_CKI1_RcsC-like"/>
    <property type="match status" value="1"/>
</dbReference>
<sequence>MSANLPPHRGLPFGLAGSQPVFDRATDMAVAMFDGYAAVLAIVHQGRMWRSRDPEGRLPKTSVLAEQVISSGAPLWVEDLTDHPVSAGHPLVVGGDHLRFYLGVPVLSRDGEVIGVLSVLGLHPKPFDAMKLRMLQQLAEFVADECFRQLGALELEETQSALSAFVKAVPASVMVSDREMRVLQASLTWLTSAEGRCSTFRVVLPLERIGHKSAEAAPIETGGGVATLEPERALRVLAAEDNSVNQLVLKTLLQQVGVEVFVVGDGQQVLEAWRAHDWDLILMDVQMPLMDGPSATVAIRADEARSGRARTPIIALTANAMAHQTVEYLAVGMDGFVAKPIDAAKLFQAIAEAIEAGDQQAERVAAC</sequence>
<dbReference type="SMART" id="SM00448">
    <property type="entry name" value="REC"/>
    <property type="match status" value="1"/>
</dbReference>
<comment type="caution">
    <text evidence="6">The sequence shown here is derived from an EMBL/GenBank/DDBJ whole genome shotgun (WGS) entry which is preliminary data.</text>
</comment>